<sequence>MKLSISSRHMTNEEISKVKELLKPSKKIVIVPHKGPDGDAMGSTLALKILLEEQGHFVHLIAPNDYPDFLKWMPYQEEVLIYDKEPQKCDPIIAEAEVIFTLDFNHLSRAGEMYEPLQAAKAKFIMIDHHQQPDDYAEITYSDVTMCSTCQMVYHFIVNIGLKEKITPQIATCLYTGIMTDTGSFRYRSTTSLTHRVIADLIEKGADNTTIHENVFDTSSYGQLQLLGCALQNLRVVEGLRTAYITLTQEELDRHNFKKGDTEGFVNYGLSLQGIVFAAIFIENEAEKIVKISLRSKGTFSVNDFARRYFSGGGHINAAGGKSDLSLQETVDKFISILPNYKTSLAL</sequence>
<keyword evidence="4" id="KW-1185">Reference proteome</keyword>
<protein>
    <submittedName>
        <fullName evidence="3">Phosphoesterase RecJ domain-containing protein</fullName>
    </submittedName>
</protein>
<dbReference type="AlphaFoldDB" id="A0A285X7G8"/>
<dbReference type="InterPro" id="IPR001667">
    <property type="entry name" value="DDH_dom"/>
</dbReference>
<reference evidence="4" key="1">
    <citation type="submission" date="2017-09" db="EMBL/GenBank/DDBJ databases">
        <authorList>
            <person name="Varghese N."/>
            <person name="Submissions S."/>
        </authorList>
    </citation>
    <scope>NUCLEOTIDE SEQUENCE [LARGE SCALE GENOMIC DNA]</scope>
    <source>
        <strain evidence="4">CGMCC 1.12641</strain>
    </source>
</reference>
<evidence type="ECO:0000259" key="1">
    <source>
        <dbReference type="Pfam" id="PF01368"/>
    </source>
</evidence>
<gene>
    <name evidence="3" type="ORF">SAMN06296241_2858</name>
</gene>
<evidence type="ECO:0000313" key="4">
    <source>
        <dbReference type="Proteomes" id="UP000219193"/>
    </source>
</evidence>
<feature type="domain" description="DHHA1" evidence="2">
    <location>
        <begin position="254"/>
        <end position="336"/>
    </location>
</feature>
<dbReference type="Proteomes" id="UP000219193">
    <property type="component" value="Unassembled WGS sequence"/>
</dbReference>
<dbReference type="InterPro" id="IPR038763">
    <property type="entry name" value="DHH_sf"/>
</dbReference>
<dbReference type="PANTHER" id="PTHR47618:SF1">
    <property type="entry name" value="BIFUNCTIONAL OLIGORIBONUCLEASE AND PAP PHOSPHATASE NRNA"/>
    <property type="match status" value="1"/>
</dbReference>
<dbReference type="InterPro" id="IPR051319">
    <property type="entry name" value="Oligoribo/pAp-PDE_c-di-AMP_PDE"/>
</dbReference>
<dbReference type="Gene3D" id="3.90.1640.10">
    <property type="entry name" value="inorganic pyrophosphatase (n-terminal core)"/>
    <property type="match status" value="1"/>
</dbReference>
<dbReference type="Gene3D" id="3.10.310.30">
    <property type="match status" value="1"/>
</dbReference>
<evidence type="ECO:0000259" key="2">
    <source>
        <dbReference type="Pfam" id="PF02272"/>
    </source>
</evidence>
<dbReference type="Pfam" id="PF01368">
    <property type="entry name" value="DHH"/>
    <property type="match status" value="1"/>
</dbReference>
<dbReference type="Pfam" id="PF02272">
    <property type="entry name" value="DHHA1"/>
    <property type="match status" value="1"/>
</dbReference>
<proteinExistence type="predicted"/>
<organism evidence="3 4">
    <name type="scientific">Salinimicrobium sediminis</name>
    <dbReference type="NCBI Taxonomy" id="1343891"/>
    <lineage>
        <taxon>Bacteria</taxon>
        <taxon>Pseudomonadati</taxon>
        <taxon>Bacteroidota</taxon>
        <taxon>Flavobacteriia</taxon>
        <taxon>Flavobacteriales</taxon>
        <taxon>Flavobacteriaceae</taxon>
        <taxon>Salinimicrobium</taxon>
    </lineage>
</organism>
<accession>A0A285X7G8</accession>
<dbReference type="EMBL" id="OCMF01000004">
    <property type="protein sequence ID" value="SOC81283.1"/>
    <property type="molecule type" value="Genomic_DNA"/>
</dbReference>
<dbReference type="PANTHER" id="PTHR47618">
    <property type="entry name" value="BIFUNCTIONAL OLIGORIBONUCLEASE AND PAP PHOSPHATASE NRNA"/>
    <property type="match status" value="1"/>
</dbReference>
<feature type="domain" description="DDH" evidence="1">
    <location>
        <begin position="27"/>
        <end position="178"/>
    </location>
</feature>
<dbReference type="InterPro" id="IPR003156">
    <property type="entry name" value="DHHA1_dom"/>
</dbReference>
<dbReference type="GO" id="GO:0003676">
    <property type="term" value="F:nucleic acid binding"/>
    <property type="evidence" value="ECO:0007669"/>
    <property type="project" value="InterPro"/>
</dbReference>
<dbReference type="SUPFAM" id="SSF64182">
    <property type="entry name" value="DHH phosphoesterases"/>
    <property type="match status" value="1"/>
</dbReference>
<evidence type="ECO:0000313" key="3">
    <source>
        <dbReference type="EMBL" id="SOC81283.1"/>
    </source>
</evidence>
<name>A0A285X7G8_9FLAO</name>